<dbReference type="PROSITE" id="PS50049">
    <property type="entry name" value="THD_2"/>
    <property type="match status" value="1"/>
</dbReference>
<comment type="subcellular location">
    <subcellularLocation>
        <location evidence="1">Membrane</location>
    </subcellularLocation>
</comment>
<keyword evidence="7" id="KW-1185">Reference proteome</keyword>
<evidence type="ECO:0000256" key="4">
    <source>
        <dbReference type="ARBA" id="ARBA00023136"/>
    </source>
</evidence>
<dbReference type="AlphaFoldDB" id="A0A210R6Q1"/>
<protein>
    <recommendedName>
        <fullName evidence="5">THD domain-containing protein</fullName>
    </recommendedName>
</protein>
<accession>A0A210R6Q1</accession>
<dbReference type="InterPro" id="IPR006052">
    <property type="entry name" value="TNF_dom"/>
</dbReference>
<evidence type="ECO:0000256" key="2">
    <source>
        <dbReference type="ARBA" id="ARBA00008670"/>
    </source>
</evidence>
<proteinExistence type="inferred from homology"/>
<feature type="domain" description="THD" evidence="5">
    <location>
        <begin position="1"/>
        <end position="116"/>
    </location>
</feature>
<comment type="similarity">
    <text evidence="2">Belongs to the tumor necrosis factor family.</text>
</comment>
<dbReference type="GO" id="GO:0005164">
    <property type="term" value="F:tumor necrosis factor receptor binding"/>
    <property type="evidence" value="ECO:0007669"/>
    <property type="project" value="InterPro"/>
</dbReference>
<reference evidence="6 7" key="1">
    <citation type="journal article" date="2017" name="Nat. Ecol. Evol.">
        <title>Scallop genome provides insights into evolution of bilaterian karyotype and development.</title>
        <authorList>
            <person name="Wang S."/>
            <person name="Zhang J."/>
            <person name="Jiao W."/>
            <person name="Li J."/>
            <person name="Xun X."/>
            <person name="Sun Y."/>
            <person name="Guo X."/>
            <person name="Huan P."/>
            <person name="Dong B."/>
            <person name="Zhang L."/>
            <person name="Hu X."/>
            <person name="Sun X."/>
            <person name="Wang J."/>
            <person name="Zhao C."/>
            <person name="Wang Y."/>
            <person name="Wang D."/>
            <person name="Huang X."/>
            <person name="Wang R."/>
            <person name="Lv J."/>
            <person name="Li Y."/>
            <person name="Zhang Z."/>
            <person name="Liu B."/>
            <person name="Lu W."/>
            <person name="Hui Y."/>
            <person name="Liang J."/>
            <person name="Zhou Z."/>
            <person name="Hou R."/>
            <person name="Li X."/>
            <person name="Liu Y."/>
            <person name="Li H."/>
            <person name="Ning X."/>
            <person name="Lin Y."/>
            <person name="Zhao L."/>
            <person name="Xing Q."/>
            <person name="Dou J."/>
            <person name="Li Y."/>
            <person name="Mao J."/>
            <person name="Guo H."/>
            <person name="Dou H."/>
            <person name="Li T."/>
            <person name="Mu C."/>
            <person name="Jiang W."/>
            <person name="Fu Q."/>
            <person name="Fu X."/>
            <person name="Miao Y."/>
            <person name="Liu J."/>
            <person name="Yu Q."/>
            <person name="Li R."/>
            <person name="Liao H."/>
            <person name="Li X."/>
            <person name="Kong Y."/>
            <person name="Jiang Z."/>
            <person name="Chourrout D."/>
            <person name="Li R."/>
            <person name="Bao Z."/>
        </authorList>
    </citation>
    <scope>NUCLEOTIDE SEQUENCE [LARGE SCALE GENOMIC DNA]</scope>
    <source>
        <strain evidence="6 7">PY_sf001</strain>
    </source>
</reference>
<evidence type="ECO:0000313" key="7">
    <source>
        <dbReference type="Proteomes" id="UP000242188"/>
    </source>
</evidence>
<dbReference type="GO" id="GO:0005615">
    <property type="term" value="C:extracellular space"/>
    <property type="evidence" value="ECO:0007669"/>
    <property type="project" value="UniProtKB-KW"/>
</dbReference>
<dbReference type="Pfam" id="PF00229">
    <property type="entry name" value="TNF"/>
    <property type="match status" value="1"/>
</dbReference>
<sequence length="116" mass="13275">MANNLVVYHPEKRSIQVTDPGLYFIYSSITFQAPHTDLNAQVYHILLREHYLLPKTGATIMMINKYGGGDQSSGFYTSFLCGAFRLRAGDEVFVKVSNTSFVYNSYYSNYLGLYRF</sequence>
<dbReference type="GO" id="GO:0016020">
    <property type="term" value="C:membrane"/>
    <property type="evidence" value="ECO:0007669"/>
    <property type="project" value="UniProtKB-SubCell"/>
</dbReference>
<evidence type="ECO:0000313" key="6">
    <source>
        <dbReference type="EMBL" id="OWF56727.1"/>
    </source>
</evidence>
<name>A0A210R6Q1_MIZYE</name>
<comment type="caution">
    <text evidence="6">The sequence shown here is derived from an EMBL/GenBank/DDBJ whole genome shotgun (WGS) entry which is preliminary data.</text>
</comment>
<organism evidence="6 7">
    <name type="scientific">Mizuhopecten yessoensis</name>
    <name type="common">Japanese scallop</name>
    <name type="synonym">Patinopecten yessoensis</name>
    <dbReference type="NCBI Taxonomy" id="6573"/>
    <lineage>
        <taxon>Eukaryota</taxon>
        <taxon>Metazoa</taxon>
        <taxon>Spiralia</taxon>
        <taxon>Lophotrochozoa</taxon>
        <taxon>Mollusca</taxon>
        <taxon>Bivalvia</taxon>
        <taxon>Autobranchia</taxon>
        <taxon>Pteriomorphia</taxon>
        <taxon>Pectinida</taxon>
        <taxon>Pectinoidea</taxon>
        <taxon>Pectinidae</taxon>
        <taxon>Mizuhopecten</taxon>
    </lineage>
</organism>
<dbReference type="PANTHER" id="PTHR11471">
    <property type="entry name" value="TUMOR NECROSIS FACTOR FAMILY MEMBER"/>
    <property type="match status" value="1"/>
</dbReference>
<dbReference type="OrthoDB" id="6122580at2759"/>
<keyword evidence="3" id="KW-0202">Cytokine</keyword>
<dbReference type="SUPFAM" id="SSF49842">
    <property type="entry name" value="TNF-like"/>
    <property type="match status" value="1"/>
</dbReference>
<gene>
    <name evidence="6" type="ORF">KP79_PYT20185</name>
</gene>
<evidence type="ECO:0000256" key="3">
    <source>
        <dbReference type="ARBA" id="ARBA00022514"/>
    </source>
</evidence>
<dbReference type="GO" id="GO:0006955">
    <property type="term" value="P:immune response"/>
    <property type="evidence" value="ECO:0007669"/>
    <property type="project" value="InterPro"/>
</dbReference>
<dbReference type="PANTHER" id="PTHR11471:SF13">
    <property type="entry name" value="TNF FAMILY PROFILE DOMAIN-CONTAINING PROTEIN"/>
    <property type="match status" value="1"/>
</dbReference>
<dbReference type="InterPro" id="IPR008983">
    <property type="entry name" value="Tumour_necrosis_fac-like_dom"/>
</dbReference>
<dbReference type="Proteomes" id="UP000242188">
    <property type="component" value="Unassembled WGS sequence"/>
</dbReference>
<dbReference type="Gene3D" id="2.60.120.40">
    <property type="match status" value="1"/>
</dbReference>
<dbReference type="EMBL" id="NEDP02000107">
    <property type="protein sequence ID" value="OWF56727.1"/>
    <property type="molecule type" value="Genomic_DNA"/>
</dbReference>
<evidence type="ECO:0000259" key="5">
    <source>
        <dbReference type="PROSITE" id="PS50049"/>
    </source>
</evidence>
<dbReference type="GO" id="GO:0005125">
    <property type="term" value="F:cytokine activity"/>
    <property type="evidence" value="ECO:0007669"/>
    <property type="project" value="UniProtKB-KW"/>
</dbReference>
<evidence type="ECO:0000256" key="1">
    <source>
        <dbReference type="ARBA" id="ARBA00004370"/>
    </source>
</evidence>
<keyword evidence="4" id="KW-0472">Membrane</keyword>